<dbReference type="PANTHER" id="PTHR45947">
    <property type="entry name" value="SULFOQUINOVOSYL TRANSFERASE SQD2"/>
    <property type="match status" value="1"/>
</dbReference>
<dbReference type="Gene3D" id="3.40.50.2000">
    <property type="entry name" value="Glycogen Phosphorylase B"/>
    <property type="match status" value="2"/>
</dbReference>
<comment type="caution">
    <text evidence="3">The sequence shown here is derived from an EMBL/GenBank/DDBJ whole genome shotgun (WGS) entry which is preliminary data.</text>
</comment>
<dbReference type="InterPro" id="IPR050194">
    <property type="entry name" value="Glycosyltransferase_grp1"/>
</dbReference>
<dbReference type="Pfam" id="PF00534">
    <property type="entry name" value="Glycos_transf_1"/>
    <property type="match status" value="1"/>
</dbReference>
<dbReference type="RefSeq" id="WP_308984465.1">
    <property type="nucleotide sequence ID" value="NZ_JARXIC010000007.1"/>
</dbReference>
<keyword evidence="4" id="KW-1185">Reference proteome</keyword>
<dbReference type="InterPro" id="IPR028098">
    <property type="entry name" value="Glyco_trans_4-like_N"/>
</dbReference>
<evidence type="ECO:0000313" key="3">
    <source>
        <dbReference type="EMBL" id="MDQ8193982.1"/>
    </source>
</evidence>
<dbReference type="InterPro" id="IPR001296">
    <property type="entry name" value="Glyco_trans_1"/>
</dbReference>
<accession>A0ABU1AGN3</accession>
<keyword evidence="3" id="KW-0808">Transferase</keyword>
<gene>
    <name evidence="3" type="primary">glgA</name>
    <name evidence="3" type="ORF">QEH59_06075</name>
</gene>
<dbReference type="EMBL" id="JARXIC010000007">
    <property type="protein sequence ID" value="MDQ8193982.1"/>
    <property type="molecule type" value="Genomic_DNA"/>
</dbReference>
<dbReference type="EC" id="2.4.1.21" evidence="3"/>
<dbReference type="Pfam" id="PF13439">
    <property type="entry name" value="Glyco_transf_4"/>
    <property type="match status" value="1"/>
</dbReference>
<dbReference type="InterPro" id="IPR011875">
    <property type="entry name" value="M1P_synthase"/>
</dbReference>
<dbReference type="Proteomes" id="UP001243717">
    <property type="component" value="Unassembled WGS sequence"/>
</dbReference>
<dbReference type="SUPFAM" id="SSF53756">
    <property type="entry name" value="UDP-Glycosyltransferase/glycogen phosphorylase"/>
    <property type="match status" value="1"/>
</dbReference>
<name>A0ABU1AGN3_9BACT</name>
<reference evidence="3 4" key="1">
    <citation type="submission" date="2023-04" db="EMBL/GenBank/DDBJ databases">
        <title>A novel bacteria isolated from coastal sediment.</title>
        <authorList>
            <person name="Liu X.-J."/>
            <person name="Du Z.-J."/>
        </authorList>
    </citation>
    <scope>NUCLEOTIDE SEQUENCE [LARGE SCALE GENOMIC DNA]</scope>
    <source>
        <strain evidence="3 4">SDUM461004</strain>
    </source>
</reference>
<sequence length="419" mass="46803">MFKINNEAYRTRLNQSPMNALIYSNEYPPYNYGGAGVHVEYLTKELAKLPDVDVDVRAFGDQKQSDYPLRVKGYPVDTSQYTAPKHLHSIFGSSQRAISYNADGNQADVVHCHTWYTHLAGIMTKMNYGIPLVITGHSLEPLRPWKREQLQGGYDFSSWVEKTALEMADAVIAVSEGTKTDILKHFNVAPEKVHVIYNGIDTEEYKPVDPSPALTKFNIPNNKPYVLFVGRITRQKGIIHLVEAIKYMNESYNVVLCAGAPDTQEIAAEMKAAVAEASQERDGIYWVDEMVNKTDIIQLYSGAAVFCCPSIYEPFGIINLEAMACETPVVGSAVGGIPEVVVHDETGFLVPVAQQHESPFAPLHPTAYAKDLAHQVNRLMDDPAKRERFAKAGRKRAVEQFSWTSIAQQTRDLYASLKQ</sequence>
<evidence type="ECO:0000259" key="1">
    <source>
        <dbReference type="Pfam" id="PF00534"/>
    </source>
</evidence>
<evidence type="ECO:0000313" key="4">
    <source>
        <dbReference type="Proteomes" id="UP001243717"/>
    </source>
</evidence>
<feature type="domain" description="Glycosyl transferase family 1" evidence="1">
    <location>
        <begin position="216"/>
        <end position="355"/>
    </location>
</feature>
<dbReference type="PANTHER" id="PTHR45947:SF14">
    <property type="entry name" value="SLL1723 PROTEIN"/>
    <property type="match status" value="1"/>
</dbReference>
<evidence type="ECO:0000259" key="2">
    <source>
        <dbReference type="Pfam" id="PF13439"/>
    </source>
</evidence>
<feature type="domain" description="Glycosyltransferase subfamily 4-like N-terminal" evidence="2">
    <location>
        <begin position="32"/>
        <end position="204"/>
    </location>
</feature>
<organism evidence="3 4">
    <name type="scientific">Thalassobacterium sedimentorum</name>
    <dbReference type="NCBI Taxonomy" id="3041258"/>
    <lineage>
        <taxon>Bacteria</taxon>
        <taxon>Pseudomonadati</taxon>
        <taxon>Verrucomicrobiota</taxon>
        <taxon>Opitutia</taxon>
        <taxon>Puniceicoccales</taxon>
        <taxon>Coraliomargaritaceae</taxon>
        <taxon>Thalassobacterium</taxon>
    </lineage>
</organism>
<keyword evidence="3" id="KW-0328">Glycosyltransferase</keyword>
<proteinExistence type="predicted"/>
<protein>
    <submittedName>
        <fullName evidence="3">Glycogen synthase</fullName>
        <ecNumber evidence="3">2.4.1.21</ecNumber>
    </submittedName>
</protein>
<dbReference type="GO" id="GO:0009011">
    <property type="term" value="F:alpha-1,4-glucan glucosyltransferase (ADP-glucose donor) activity"/>
    <property type="evidence" value="ECO:0007669"/>
    <property type="project" value="UniProtKB-EC"/>
</dbReference>
<dbReference type="CDD" id="cd03801">
    <property type="entry name" value="GT4_PimA-like"/>
    <property type="match status" value="1"/>
</dbReference>
<dbReference type="NCBIfam" id="TIGR02149">
    <property type="entry name" value="glgA_Coryne"/>
    <property type="match status" value="1"/>
</dbReference>